<keyword evidence="3" id="KW-1185">Reference proteome</keyword>
<dbReference type="OrthoDB" id="6160404at2759"/>
<accession>A0A9P0CLD5</accession>
<feature type="compositionally biased region" description="Basic and acidic residues" evidence="1">
    <location>
        <begin position="1"/>
        <end position="38"/>
    </location>
</feature>
<organism evidence="2 3">
    <name type="scientific">Psylliodes chrysocephalus</name>
    <dbReference type="NCBI Taxonomy" id="3402493"/>
    <lineage>
        <taxon>Eukaryota</taxon>
        <taxon>Metazoa</taxon>
        <taxon>Ecdysozoa</taxon>
        <taxon>Arthropoda</taxon>
        <taxon>Hexapoda</taxon>
        <taxon>Insecta</taxon>
        <taxon>Pterygota</taxon>
        <taxon>Neoptera</taxon>
        <taxon>Endopterygota</taxon>
        <taxon>Coleoptera</taxon>
        <taxon>Polyphaga</taxon>
        <taxon>Cucujiformia</taxon>
        <taxon>Chrysomeloidea</taxon>
        <taxon>Chrysomelidae</taxon>
        <taxon>Galerucinae</taxon>
        <taxon>Alticini</taxon>
        <taxon>Psylliodes</taxon>
    </lineage>
</organism>
<name>A0A9P0CLD5_9CUCU</name>
<dbReference type="AlphaFoldDB" id="A0A9P0CLD5"/>
<dbReference type="EMBL" id="OV651814">
    <property type="protein sequence ID" value="CAH1105522.1"/>
    <property type="molecule type" value="Genomic_DNA"/>
</dbReference>
<sequence>MGKTNKDIEKRRKQKREAERKRREQIKNNPEGYEKAKASESQPEELIKSLCCENKMEESCLEKRCDNCKQKKVTWNEINKKKSAVYKKWILVNEEIIVKGIKKTCKKYIKKDVICNKEKMMEALQHDLAKYMQHIANIRHQYQFIDTLKDSLEKQDVFVHMDFSENYQCKYIRKIQSAHFGGATPQISLIL</sequence>
<dbReference type="Proteomes" id="UP001153636">
    <property type="component" value="Chromosome 2"/>
</dbReference>
<evidence type="ECO:0000256" key="1">
    <source>
        <dbReference type="SAM" id="MobiDB-lite"/>
    </source>
</evidence>
<evidence type="ECO:0000313" key="2">
    <source>
        <dbReference type="EMBL" id="CAH1105522.1"/>
    </source>
</evidence>
<proteinExistence type="predicted"/>
<gene>
    <name evidence="2" type="ORF">PSYICH_LOCUS7173</name>
</gene>
<evidence type="ECO:0000313" key="3">
    <source>
        <dbReference type="Proteomes" id="UP001153636"/>
    </source>
</evidence>
<feature type="region of interest" description="Disordered" evidence="1">
    <location>
        <begin position="1"/>
        <end position="42"/>
    </location>
</feature>
<protein>
    <submittedName>
        <fullName evidence="2">Uncharacterized protein</fullName>
    </submittedName>
</protein>
<reference evidence="2" key="1">
    <citation type="submission" date="2022-01" db="EMBL/GenBank/DDBJ databases">
        <authorList>
            <person name="King R."/>
        </authorList>
    </citation>
    <scope>NUCLEOTIDE SEQUENCE</scope>
</reference>